<evidence type="ECO:0000256" key="1">
    <source>
        <dbReference type="SAM" id="MobiDB-lite"/>
    </source>
</evidence>
<gene>
    <name evidence="2" type="ORF">EI555_008967</name>
</gene>
<proteinExistence type="predicted"/>
<dbReference type="Proteomes" id="UP000308365">
    <property type="component" value="Unassembled WGS sequence"/>
</dbReference>
<sequence length="423" mass="44522">MSTWHLSLVLADGGIHSRKLAWILFYIPFLIRTEQNGPPSYSQSYDRRRQKQRTTCPWKLPDWHENAGTGLGRFGTAGSPLLAYRGGSARGSPARRHPPSRLTSGAASPGGGGRAAEMSHGGLGTALALLDRSRGVHRAGLEPGPAWPGEEGPGLGSSALAGRARDPRGGERCRPTTLAPRVCPPEAQGRLLPAAAAAPCGTGDVRGQPRLPGAPSYRVGIRGGAVGAGTRGARGTADGGLADNAARAEPRCASGAGRRARGRVCYVCACQSTLTDRSPLVRPRPRHRPLPLPIGRFEHKGSGSPRPPRGPNGRGKARQESRVGGASDWVTPGRWRTRMEPASGGLTWPDFALDSRSGCSKHLSPVLVLPHAPHPTRGLLGPSSRQDDATGPGCQDLKGIEDGTRKWGAGEIDNPWPKTHLEG</sequence>
<dbReference type="EMBL" id="RWIC01000539">
    <property type="protein sequence ID" value="TKC42579.1"/>
    <property type="molecule type" value="Genomic_DNA"/>
</dbReference>
<dbReference type="AlphaFoldDB" id="A0A4U1F067"/>
<organism evidence="2 3">
    <name type="scientific">Monodon monoceros</name>
    <name type="common">Narwhal</name>
    <name type="synonym">Ceratodon monodon</name>
    <dbReference type="NCBI Taxonomy" id="40151"/>
    <lineage>
        <taxon>Eukaryota</taxon>
        <taxon>Metazoa</taxon>
        <taxon>Chordata</taxon>
        <taxon>Craniata</taxon>
        <taxon>Vertebrata</taxon>
        <taxon>Euteleostomi</taxon>
        <taxon>Mammalia</taxon>
        <taxon>Eutheria</taxon>
        <taxon>Laurasiatheria</taxon>
        <taxon>Artiodactyla</taxon>
        <taxon>Whippomorpha</taxon>
        <taxon>Cetacea</taxon>
        <taxon>Odontoceti</taxon>
        <taxon>Monodontidae</taxon>
        <taxon>Monodon</taxon>
    </lineage>
</organism>
<feature type="region of interest" description="Disordered" evidence="1">
    <location>
        <begin position="277"/>
        <end position="332"/>
    </location>
</feature>
<accession>A0A4U1F067</accession>
<reference evidence="3" key="1">
    <citation type="journal article" date="2019" name="IScience">
        <title>Narwhal Genome Reveals Long-Term Low Genetic Diversity despite Current Large Abundance Size.</title>
        <authorList>
            <person name="Westbury M.V."/>
            <person name="Petersen B."/>
            <person name="Garde E."/>
            <person name="Heide-Jorgensen M.P."/>
            <person name="Lorenzen E.D."/>
        </authorList>
    </citation>
    <scope>NUCLEOTIDE SEQUENCE [LARGE SCALE GENOMIC DNA]</scope>
</reference>
<feature type="region of interest" description="Disordered" evidence="1">
    <location>
        <begin position="82"/>
        <end position="119"/>
    </location>
</feature>
<feature type="compositionally biased region" description="Basic and acidic residues" evidence="1">
    <location>
        <begin position="163"/>
        <end position="174"/>
    </location>
</feature>
<feature type="compositionally biased region" description="Low complexity" evidence="1">
    <location>
        <begin position="141"/>
        <end position="150"/>
    </location>
</feature>
<protein>
    <submittedName>
        <fullName evidence="2">Uncharacterized protein</fullName>
    </submittedName>
</protein>
<evidence type="ECO:0000313" key="2">
    <source>
        <dbReference type="EMBL" id="TKC42579.1"/>
    </source>
</evidence>
<feature type="region of interest" description="Disordered" evidence="1">
    <location>
        <begin position="374"/>
        <end position="423"/>
    </location>
</feature>
<feature type="region of interest" description="Disordered" evidence="1">
    <location>
        <begin position="139"/>
        <end position="180"/>
    </location>
</feature>
<evidence type="ECO:0000313" key="3">
    <source>
        <dbReference type="Proteomes" id="UP000308365"/>
    </source>
</evidence>
<name>A0A4U1F067_MONMO</name>
<comment type="caution">
    <text evidence="2">The sequence shown here is derived from an EMBL/GenBank/DDBJ whole genome shotgun (WGS) entry which is preliminary data.</text>
</comment>